<keyword evidence="2" id="KW-0238">DNA-binding</keyword>
<keyword evidence="3" id="KW-0804">Transcription</keyword>
<dbReference type="InterPro" id="IPR000792">
    <property type="entry name" value="Tscrpt_reg_LuxR_C"/>
</dbReference>
<evidence type="ECO:0000256" key="3">
    <source>
        <dbReference type="ARBA" id="ARBA00023163"/>
    </source>
</evidence>
<dbReference type="PANTHER" id="PTHR44688">
    <property type="entry name" value="DNA-BINDING TRANSCRIPTIONAL ACTIVATOR DEVR_DOSR"/>
    <property type="match status" value="1"/>
</dbReference>
<dbReference type="EMBL" id="CP162511">
    <property type="protein sequence ID" value="XDI05245.1"/>
    <property type="molecule type" value="Genomic_DNA"/>
</dbReference>
<feature type="domain" description="HTH luxR-type" evidence="5">
    <location>
        <begin position="448"/>
        <end position="513"/>
    </location>
</feature>
<sequence length="518" mass="55428">MTSDPSADPGSALLTAVDADDWAEAVRLLDLHWSVLISTHRAALQEAVNRLPQEVLVQHPRLVLAAEYLRRLSGAPTTTRFRGAPFPGPPVSLMDALAQLTSHAAIARADGRLGEASEAVREARAMLDEASALAREQLAQGLPDLQLQWGLVWEYVGDADRAVHEYVEAYDSAMVVGNEMVKVTAAASASFIHALAGRGIQARIWLDKVPPEGEWWFSRAALPAVFAATLLLVDEFRLDEARATLARADLSQHPERWPFHKLLAAMTVPGPDAAFELLAQIDGSSAALPDRVTKQGTTGAVIAVARSILQSAAGHPAESRATLNSFEADRDTLAGQTLLCARAAAEARLGNYTSASRIVSPLHGHALDAPRTTITVLAVRAASELRAGDTDSAAEQFARAAALSTTHDSFYALSLLPREDLEQLVARRPDALPEPIVRRILDRAQPATIDPFLRLSSKELEVLAAVLVTDSSADAAARLYVSVNTVKTHLSSIYRKTGVNSKAALGELAVRFGAHPGV</sequence>
<dbReference type="RefSeq" id="WP_368497629.1">
    <property type="nucleotide sequence ID" value="NZ_CP162511.1"/>
</dbReference>
<dbReference type="Pfam" id="PF00196">
    <property type="entry name" value="GerE"/>
    <property type="match status" value="1"/>
</dbReference>
<dbReference type="PANTHER" id="PTHR44688:SF16">
    <property type="entry name" value="DNA-BINDING TRANSCRIPTIONAL ACTIVATOR DEVR_DOSR"/>
    <property type="match status" value="1"/>
</dbReference>
<evidence type="ECO:0000313" key="6">
    <source>
        <dbReference type="EMBL" id="XDI05245.1"/>
    </source>
</evidence>
<evidence type="ECO:0000256" key="1">
    <source>
        <dbReference type="ARBA" id="ARBA00023015"/>
    </source>
</evidence>
<dbReference type="CDD" id="cd06170">
    <property type="entry name" value="LuxR_C_like"/>
    <property type="match status" value="1"/>
</dbReference>
<dbReference type="SMART" id="SM00421">
    <property type="entry name" value="HTH_LUXR"/>
    <property type="match status" value="1"/>
</dbReference>
<gene>
    <name evidence="6" type="ORF">ABFY20_18290</name>
</gene>
<accession>A0AB39BFH1</accession>
<dbReference type="SUPFAM" id="SSF46894">
    <property type="entry name" value="C-terminal effector domain of the bipartite response regulators"/>
    <property type="match status" value="1"/>
</dbReference>
<evidence type="ECO:0000256" key="2">
    <source>
        <dbReference type="ARBA" id="ARBA00023125"/>
    </source>
</evidence>
<organism evidence="6">
    <name type="scientific">Herbiconiux sp. A18JL235</name>
    <dbReference type="NCBI Taxonomy" id="3152363"/>
    <lineage>
        <taxon>Bacteria</taxon>
        <taxon>Bacillati</taxon>
        <taxon>Actinomycetota</taxon>
        <taxon>Actinomycetes</taxon>
        <taxon>Micrococcales</taxon>
        <taxon>Microbacteriaceae</taxon>
        <taxon>Herbiconiux</taxon>
    </lineage>
</organism>
<keyword evidence="1" id="KW-0805">Transcription regulation</keyword>
<feature type="coiled-coil region" evidence="4">
    <location>
        <begin position="113"/>
        <end position="140"/>
    </location>
</feature>
<evidence type="ECO:0000259" key="5">
    <source>
        <dbReference type="PROSITE" id="PS50043"/>
    </source>
</evidence>
<name>A0AB39BFH1_9MICO</name>
<dbReference type="GO" id="GO:0006355">
    <property type="term" value="P:regulation of DNA-templated transcription"/>
    <property type="evidence" value="ECO:0007669"/>
    <property type="project" value="InterPro"/>
</dbReference>
<dbReference type="GO" id="GO:0003677">
    <property type="term" value="F:DNA binding"/>
    <property type="evidence" value="ECO:0007669"/>
    <property type="project" value="UniProtKB-KW"/>
</dbReference>
<evidence type="ECO:0000256" key="4">
    <source>
        <dbReference type="SAM" id="Coils"/>
    </source>
</evidence>
<keyword evidence="4" id="KW-0175">Coiled coil</keyword>
<protein>
    <submittedName>
        <fullName evidence="6">LuxR C-terminal-related transcriptional regulator</fullName>
    </submittedName>
</protein>
<reference evidence="6" key="1">
    <citation type="submission" date="2024-05" db="EMBL/GenBank/DDBJ databases">
        <title>Herbiconiux sp. A18JL235.</title>
        <authorList>
            <person name="Zhang G."/>
        </authorList>
    </citation>
    <scope>NUCLEOTIDE SEQUENCE</scope>
    <source>
        <strain evidence="6">A18JL235</strain>
    </source>
</reference>
<dbReference type="AlphaFoldDB" id="A0AB39BFH1"/>
<proteinExistence type="predicted"/>
<dbReference type="Gene3D" id="1.10.10.10">
    <property type="entry name" value="Winged helix-like DNA-binding domain superfamily/Winged helix DNA-binding domain"/>
    <property type="match status" value="1"/>
</dbReference>
<dbReference type="InterPro" id="IPR016032">
    <property type="entry name" value="Sig_transdc_resp-reg_C-effctor"/>
</dbReference>
<dbReference type="PROSITE" id="PS50043">
    <property type="entry name" value="HTH_LUXR_2"/>
    <property type="match status" value="1"/>
</dbReference>
<dbReference type="InterPro" id="IPR036388">
    <property type="entry name" value="WH-like_DNA-bd_sf"/>
</dbReference>